<evidence type="ECO:0000256" key="2">
    <source>
        <dbReference type="ARBA" id="ARBA00022729"/>
    </source>
</evidence>
<dbReference type="PROSITE" id="PS51257">
    <property type="entry name" value="PROKAR_LIPOPROTEIN"/>
    <property type="match status" value="1"/>
</dbReference>
<evidence type="ECO:0000256" key="3">
    <source>
        <dbReference type="ARBA" id="ARBA00022801"/>
    </source>
</evidence>
<evidence type="ECO:0000259" key="11">
    <source>
        <dbReference type="Pfam" id="PF12146"/>
    </source>
</evidence>
<dbReference type="FunFam" id="3.40.50.1820:FF:000021">
    <property type="entry name" value="Lipase"/>
    <property type="match status" value="1"/>
</dbReference>
<evidence type="ECO:0000313" key="12">
    <source>
        <dbReference type="EMBL" id="KAK7076518.1"/>
    </source>
</evidence>
<dbReference type="InterPro" id="IPR025483">
    <property type="entry name" value="Lipase_euk"/>
</dbReference>
<feature type="active site" description="Charge relay system" evidence="8">
    <location>
        <position position="396"/>
    </location>
</feature>
<dbReference type="PANTHER" id="PTHR11005">
    <property type="entry name" value="LYSOSOMAL ACID LIPASE-RELATED"/>
    <property type="match status" value="1"/>
</dbReference>
<sequence>MKTSVLSLLVLILLSCLIKAEALLHLNEIGADLRDTAKDILRAINKQHPFANMTTPEIITANGYPSEIHHVTTEDGYILELHRIPHGKHKDLNAQRPAVFVHHCLLCSSSDFIMNTPDKALAYLLADNGYDVWLANARGNTYSRNHVSLSPDDEKFWQFSWHEMGYYDLPAAIDYILKETGEKDIYYIGFSMGTTVFWVLMSERPEYSSKIKFMVAMGPVAYVKNTEGPLRYLSWFSDGVMQKALGLLGRHEVLNFGPVLDYIVSFFCDVKRLTSTICHNSLFLICGANPDQLNKEFLPVILSHTPAGTSARTLHHFLQGIQSGNFGMYDFGKNGNIEAYGQTEPPSYQLNKVTSPVALIWSKNDWLASPKDVLHLLAKLPNVVHLKMIQDPLFTHLDFIWAINADELLYRHILGLLSEH</sequence>
<dbReference type="AlphaFoldDB" id="A0AAN8X8N5"/>
<evidence type="ECO:0000259" key="10">
    <source>
        <dbReference type="Pfam" id="PF04083"/>
    </source>
</evidence>
<organism evidence="12 13">
    <name type="scientific">Halocaridina rubra</name>
    <name type="common">Hawaiian red shrimp</name>
    <dbReference type="NCBI Taxonomy" id="373956"/>
    <lineage>
        <taxon>Eukaryota</taxon>
        <taxon>Metazoa</taxon>
        <taxon>Ecdysozoa</taxon>
        <taxon>Arthropoda</taxon>
        <taxon>Crustacea</taxon>
        <taxon>Multicrustacea</taxon>
        <taxon>Malacostraca</taxon>
        <taxon>Eumalacostraca</taxon>
        <taxon>Eucarida</taxon>
        <taxon>Decapoda</taxon>
        <taxon>Pleocyemata</taxon>
        <taxon>Caridea</taxon>
        <taxon>Atyoidea</taxon>
        <taxon>Atyidae</taxon>
        <taxon>Halocaridina</taxon>
    </lineage>
</organism>
<dbReference type="Pfam" id="PF04083">
    <property type="entry name" value="Abhydro_lipase"/>
    <property type="match status" value="1"/>
</dbReference>
<evidence type="ECO:0000256" key="4">
    <source>
        <dbReference type="ARBA" id="ARBA00022963"/>
    </source>
</evidence>
<keyword evidence="13" id="KW-1185">Reference proteome</keyword>
<keyword evidence="3 7" id="KW-0378">Hydrolase</keyword>
<dbReference type="GO" id="GO:0016042">
    <property type="term" value="P:lipid catabolic process"/>
    <property type="evidence" value="ECO:0007669"/>
    <property type="project" value="UniProtKB-KW"/>
</dbReference>
<dbReference type="InterPro" id="IPR029058">
    <property type="entry name" value="AB_hydrolase_fold"/>
</dbReference>
<keyword evidence="4 7" id="KW-0442">Lipid degradation</keyword>
<evidence type="ECO:0000256" key="9">
    <source>
        <dbReference type="SAM" id="SignalP"/>
    </source>
</evidence>
<keyword evidence="2 9" id="KW-0732">Signal</keyword>
<keyword evidence="6" id="KW-0325">Glycoprotein</keyword>
<feature type="chain" id="PRO_5043018806" description="Lipase" evidence="9">
    <location>
        <begin position="23"/>
        <end position="420"/>
    </location>
</feature>
<comment type="similarity">
    <text evidence="1 7">Belongs to the AB hydrolase superfamily. Lipase family.</text>
</comment>
<keyword evidence="5" id="KW-0443">Lipid metabolism</keyword>
<dbReference type="InterPro" id="IPR006693">
    <property type="entry name" value="AB_hydrolase_lipase"/>
</dbReference>
<dbReference type="PIRSF" id="PIRSF000862">
    <property type="entry name" value="Steryl_ester_lip"/>
    <property type="match status" value="1"/>
</dbReference>
<evidence type="ECO:0000256" key="1">
    <source>
        <dbReference type="ARBA" id="ARBA00010701"/>
    </source>
</evidence>
<evidence type="ECO:0000313" key="13">
    <source>
        <dbReference type="Proteomes" id="UP001381693"/>
    </source>
</evidence>
<protein>
    <recommendedName>
        <fullName evidence="7">Lipase</fullName>
    </recommendedName>
</protein>
<feature type="domain" description="Serine aminopeptidase S33" evidence="11">
    <location>
        <begin position="120"/>
        <end position="240"/>
    </location>
</feature>
<dbReference type="Pfam" id="PF12146">
    <property type="entry name" value="Hydrolase_4"/>
    <property type="match status" value="1"/>
</dbReference>
<feature type="signal peptide" evidence="9">
    <location>
        <begin position="1"/>
        <end position="22"/>
    </location>
</feature>
<name>A0AAN8X8N5_HALRR</name>
<evidence type="ECO:0000256" key="7">
    <source>
        <dbReference type="PIRNR" id="PIRNR000862"/>
    </source>
</evidence>
<dbReference type="InterPro" id="IPR022742">
    <property type="entry name" value="Hydrolase_4"/>
</dbReference>
<feature type="active site" description="Nucleophile" evidence="8">
    <location>
        <position position="191"/>
    </location>
</feature>
<dbReference type="Proteomes" id="UP001381693">
    <property type="component" value="Unassembled WGS sequence"/>
</dbReference>
<dbReference type="SUPFAM" id="SSF53474">
    <property type="entry name" value="alpha/beta-Hydrolases"/>
    <property type="match status" value="1"/>
</dbReference>
<evidence type="ECO:0000256" key="6">
    <source>
        <dbReference type="ARBA" id="ARBA00023180"/>
    </source>
</evidence>
<feature type="domain" description="Partial AB-hydrolase lipase" evidence="10">
    <location>
        <begin position="55"/>
        <end position="115"/>
    </location>
</feature>
<evidence type="ECO:0000256" key="8">
    <source>
        <dbReference type="PIRSR" id="PIRSR000862-1"/>
    </source>
</evidence>
<comment type="caution">
    <text evidence="12">The sequence shown here is derived from an EMBL/GenBank/DDBJ whole genome shotgun (WGS) entry which is preliminary data.</text>
</comment>
<evidence type="ECO:0000256" key="5">
    <source>
        <dbReference type="ARBA" id="ARBA00023098"/>
    </source>
</evidence>
<proteinExistence type="inferred from homology"/>
<reference evidence="12 13" key="1">
    <citation type="submission" date="2023-11" db="EMBL/GenBank/DDBJ databases">
        <title>Halocaridina rubra genome assembly.</title>
        <authorList>
            <person name="Smith C."/>
        </authorList>
    </citation>
    <scope>NUCLEOTIDE SEQUENCE [LARGE SCALE GENOMIC DNA]</scope>
    <source>
        <strain evidence="12">EP-1</strain>
        <tissue evidence="12">Whole</tissue>
    </source>
</reference>
<feature type="active site" description="Charge relay system" evidence="8">
    <location>
        <position position="365"/>
    </location>
</feature>
<gene>
    <name evidence="12" type="ORF">SK128_021905</name>
</gene>
<dbReference type="Gene3D" id="3.40.50.1820">
    <property type="entry name" value="alpha/beta hydrolase"/>
    <property type="match status" value="1"/>
</dbReference>
<dbReference type="EMBL" id="JAXCGZ010009639">
    <property type="protein sequence ID" value="KAK7076518.1"/>
    <property type="molecule type" value="Genomic_DNA"/>
</dbReference>
<dbReference type="GO" id="GO:0016788">
    <property type="term" value="F:hydrolase activity, acting on ester bonds"/>
    <property type="evidence" value="ECO:0007669"/>
    <property type="project" value="InterPro"/>
</dbReference>
<accession>A0AAN8X8N5</accession>